<evidence type="ECO:0000313" key="6">
    <source>
        <dbReference type="Proteomes" id="UP001202827"/>
    </source>
</evidence>
<dbReference type="EMBL" id="JALPRY010000018">
    <property type="protein sequence ID" value="MCK8781514.1"/>
    <property type="molecule type" value="Genomic_DNA"/>
</dbReference>
<name>A0ABT0IUF9_9HYPH</name>
<dbReference type="Pfam" id="PF00155">
    <property type="entry name" value="Aminotran_1_2"/>
    <property type="match status" value="1"/>
</dbReference>
<dbReference type="PANTHER" id="PTHR13693:SF3">
    <property type="entry name" value="LD36009P"/>
    <property type="match status" value="1"/>
</dbReference>
<dbReference type="Proteomes" id="UP001202827">
    <property type="component" value="Unassembled WGS sequence"/>
</dbReference>
<dbReference type="Gene3D" id="3.40.640.10">
    <property type="entry name" value="Type I PLP-dependent aspartate aminotransferase-like (Major domain)"/>
    <property type="match status" value="1"/>
</dbReference>
<keyword evidence="5" id="KW-0032">Aminotransferase</keyword>
<dbReference type="PANTHER" id="PTHR13693">
    <property type="entry name" value="CLASS II AMINOTRANSFERASE/8-AMINO-7-OXONONANOATE SYNTHASE"/>
    <property type="match status" value="1"/>
</dbReference>
<protein>
    <submittedName>
        <fullName evidence="5">Aminotransferase class I/II-fold pyridoxal phosphate-dependent enzyme</fullName>
    </submittedName>
</protein>
<reference evidence="5 6" key="1">
    <citation type="submission" date="2022-04" db="EMBL/GenBank/DDBJ databases">
        <title>Rhizobium coralii sp. nov., isolated from coral Turbinaria peltata.</title>
        <authorList>
            <person name="Sun H."/>
        </authorList>
    </citation>
    <scope>NUCLEOTIDE SEQUENCE [LARGE SCALE GENOMIC DNA]</scope>
    <source>
        <strain evidence="5 6">NTR19</strain>
    </source>
</reference>
<dbReference type="SUPFAM" id="SSF53383">
    <property type="entry name" value="PLP-dependent transferases"/>
    <property type="match status" value="1"/>
</dbReference>
<dbReference type="InterPro" id="IPR015421">
    <property type="entry name" value="PyrdxlP-dep_Trfase_major"/>
</dbReference>
<evidence type="ECO:0000256" key="3">
    <source>
        <dbReference type="SAM" id="MobiDB-lite"/>
    </source>
</evidence>
<dbReference type="GO" id="GO:0008483">
    <property type="term" value="F:transaminase activity"/>
    <property type="evidence" value="ECO:0007669"/>
    <property type="project" value="UniProtKB-KW"/>
</dbReference>
<dbReference type="InterPro" id="IPR015422">
    <property type="entry name" value="PyrdxlP-dep_Trfase_small"/>
</dbReference>
<dbReference type="RefSeq" id="WP_248683996.1">
    <property type="nucleotide sequence ID" value="NZ_JALPRY010000018.1"/>
</dbReference>
<proteinExistence type="predicted"/>
<comment type="caution">
    <text evidence="5">The sequence shown here is derived from an EMBL/GenBank/DDBJ whole genome shotgun (WGS) entry which is preliminary data.</text>
</comment>
<dbReference type="InterPro" id="IPR015424">
    <property type="entry name" value="PyrdxlP-dep_Trfase"/>
</dbReference>
<keyword evidence="6" id="KW-1185">Reference proteome</keyword>
<dbReference type="InterPro" id="IPR004839">
    <property type="entry name" value="Aminotransferase_I/II_large"/>
</dbReference>
<evidence type="ECO:0000259" key="4">
    <source>
        <dbReference type="Pfam" id="PF00155"/>
    </source>
</evidence>
<evidence type="ECO:0000313" key="5">
    <source>
        <dbReference type="EMBL" id="MCK8781514.1"/>
    </source>
</evidence>
<gene>
    <name evidence="5" type="ORF">M0654_16160</name>
</gene>
<feature type="domain" description="Aminotransferase class I/classII large" evidence="4">
    <location>
        <begin position="96"/>
        <end position="437"/>
    </location>
</feature>
<evidence type="ECO:0000256" key="1">
    <source>
        <dbReference type="ARBA" id="ARBA00001933"/>
    </source>
</evidence>
<dbReference type="Gene3D" id="3.90.1150.10">
    <property type="entry name" value="Aspartate Aminotransferase, domain 1"/>
    <property type="match status" value="1"/>
</dbReference>
<dbReference type="CDD" id="cd06454">
    <property type="entry name" value="KBL_like"/>
    <property type="match status" value="1"/>
</dbReference>
<keyword evidence="2" id="KW-0808">Transferase</keyword>
<feature type="region of interest" description="Disordered" evidence="3">
    <location>
        <begin position="1"/>
        <end position="49"/>
    </location>
</feature>
<dbReference type="InterPro" id="IPR050087">
    <property type="entry name" value="AON_synthase_class-II"/>
</dbReference>
<sequence length="475" mass="51451">MSENGDNEAAGLGPDGKRGLLDKLRQTSEASGRNRAARLSRLPQAPTRQVQSFEELPEYQRVNVQRAAGEMIGVANPFYRSHDRAAGATTVVAGHELINFASYDYLATNTDPRTLEAAKATVDRYGISASASRLVAGERPVHTELEMELASVYGVDAAVTFVSGYLTNVASISCLMGPQDLVIHDEFIHNSALAGIKQSGATRRLFRHNDVENLESVLRTLSTEFRRIMVIVEGVYSMDGDIANLPALLELRNRYGFWLMVDEAHALGVLGATGRGTFEHYGIDPKEVDIWMGTLSKTTSSCGGYIAGSQALIDILKAEAGGFVYSVGLAPVLAAAARCSLQILRSEPERTEKLHRNGALFLECARAAGLDTGLSLGFSVVPVIVGDSLRAVQLSNELLEQGINVLPIIHPAVPEGMARLRFFITCDHTEEQIRRSVAVTAERLKDLQERNFGLASLDMDKVMQLAPLIQAAGKS</sequence>
<feature type="compositionally biased region" description="Basic and acidic residues" evidence="3">
    <location>
        <begin position="15"/>
        <end position="26"/>
    </location>
</feature>
<accession>A0ABT0IUF9</accession>
<comment type="cofactor">
    <cofactor evidence="1">
        <name>pyridoxal 5'-phosphate</name>
        <dbReference type="ChEBI" id="CHEBI:597326"/>
    </cofactor>
</comment>
<organism evidence="5 6">
    <name type="scientific">Neorhizobium turbinariae</name>
    <dbReference type="NCBI Taxonomy" id="2937795"/>
    <lineage>
        <taxon>Bacteria</taxon>
        <taxon>Pseudomonadati</taxon>
        <taxon>Pseudomonadota</taxon>
        <taxon>Alphaproteobacteria</taxon>
        <taxon>Hyphomicrobiales</taxon>
        <taxon>Rhizobiaceae</taxon>
        <taxon>Rhizobium/Agrobacterium group</taxon>
        <taxon>Neorhizobium</taxon>
    </lineage>
</organism>
<evidence type="ECO:0000256" key="2">
    <source>
        <dbReference type="ARBA" id="ARBA00022679"/>
    </source>
</evidence>